<protein>
    <submittedName>
        <fullName evidence="2">Uncharacterized protein</fullName>
    </submittedName>
</protein>
<keyword evidence="1" id="KW-1133">Transmembrane helix</keyword>
<organism evidence="2 3">
    <name type="scientific">Tritonibacter scottomollicae</name>
    <name type="common">Epibacterium scottomollicae</name>
    <dbReference type="NCBI Taxonomy" id="483013"/>
    <lineage>
        <taxon>Bacteria</taxon>
        <taxon>Pseudomonadati</taxon>
        <taxon>Pseudomonadota</taxon>
        <taxon>Alphaproteobacteria</taxon>
        <taxon>Rhodobacterales</taxon>
        <taxon>Paracoccaceae</taxon>
        <taxon>Tritonibacter</taxon>
    </lineage>
</organism>
<reference evidence="2 3" key="1">
    <citation type="submission" date="2018-03" db="EMBL/GenBank/DDBJ databases">
        <title>Genomic Encyclopedia of Archaeal and Bacterial Type Strains, Phase II (KMG-II): from individual species to whole genera.</title>
        <authorList>
            <person name="Goeker M."/>
        </authorList>
    </citation>
    <scope>NUCLEOTIDE SEQUENCE [LARGE SCALE GENOMIC DNA]</scope>
    <source>
        <strain evidence="2 3">DSM 25328</strain>
    </source>
</reference>
<accession>A0A2T1AIJ6</accession>
<name>A0A2T1AIJ6_TRISK</name>
<feature type="transmembrane region" description="Helical" evidence="1">
    <location>
        <begin position="19"/>
        <end position="38"/>
    </location>
</feature>
<proteinExistence type="predicted"/>
<keyword evidence="1" id="KW-0472">Membrane</keyword>
<sequence>MPDPGAPGAFRFTRNARSVAALLVLAAWLCALIALWAVFQARGWIVVLLALPVLPALWELWRNPAAWLELTDDHLRWQAARSTADIALHEIDHVMLVTRWDFSIRATVHTKIGTHHRIPAEVTPKPQALEEALAKRSIVVKRQHFTVL</sequence>
<evidence type="ECO:0000256" key="1">
    <source>
        <dbReference type="SAM" id="Phobius"/>
    </source>
</evidence>
<dbReference type="AlphaFoldDB" id="A0A2T1AIJ6"/>
<keyword evidence="1" id="KW-0812">Transmembrane</keyword>
<evidence type="ECO:0000313" key="2">
    <source>
        <dbReference type="EMBL" id="PRZ48403.1"/>
    </source>
</evidence>
<dbReference type="Proteomes" id="UP000237718">
    <property type="component" value="Unassembled WGS sequence"/>
</dbReference>
<evidence type="ECO:0000313" key="3">
    <source>
        <dbReference type="Proteomes" id="UP000237718"/>
    </source>
</evidence>
<feature type="transmembrane region" description="Helical" evidence="1">
    <location>
        <begin position="44"/>
        <end position="61"/>
    </location>
</feature>
<dbReference type="RefSeq" id="WP_165798112.1">
    <property type="nucleotide sequence ID" value="NZ_PVUF01000004.1"/>
</dbReference>
<comment type="caution">
    <text evidence="2">The sequence shown here is derived from an EMBL/GenBank/DDBJ whole genome shotgun (WGS) entry which is preliminary data.</text>
</comment>
<gene>
    <name evidence="2" type="ORF">CLV89_104231</name>
</gene>
<dbReference type="EMBL" id="PVUF01000004">
    <property type="protein sequence ID" value="PRZ48403.1"/>
    <property type="molecule type" value="Genomic_DNA"/>
</dbReference>